<organism evidence="12 13">
    <name type="scientific">Folsomia candida</name>
    <name type="common">Springtail</name>
    <dbReference type="NCBI Taxonomy" id="158441"/>
    <lineage>
        <taxon>Eukaryota</taxon>
        <taxon>Metazoa</taxon>
        <taxon>Ecdysozoa</taxon>
        <taxon>Arthropoda</taxon>
        <taxon>Hexapoda</taxon>
        <taxon>Collembola</taxon>
        <taxon>Entomobryomorpha</taxon>
        <taxon>Isotomoidea</taxon>
        <taxon>Isotomidae</taxon>
        <taxon>Proisotominae</taxon>
        <taxon>Folsomia</taxon>
    </lineage>
</organism>
<dbReference type="InterPro" id="IPR040165">
    <property type="entry name" value="Diminuto-like"/>
</dbReference>
<dbReference type="Gene3D" id="3.30.465.10">
    <property type="match status" value="2"/>
</dbReference>
<dbReference type="OrthoDB" id="415825at2759"/>
<comment type="subcellular location">
    <subcellularLocation>
        <location evidence="1">Membrane</location>
        <topology evidence="1">Single-pass membrane protein</topology>
    </subcellularLocation>
    <subcellularLocation>
        <location evidence="2">Peroxisome</location>
    </subcellularLocation>
</comment>
<reference evidence="12 13" key="1">
    <citation type="submission" date="2015-12" db="EMBL/GenBank/DDBJ databases">
        <title>The genome of Folsomia candida.</title>
        <authorList>
            <person name="Faddeeva A."/>
            <person name="Derks M.F."/>
            <person name="Anvar Y."/>
            <person name="Smit S."/>
            <person name="Van Straalen N."/>
            <person name="Roelofs D."/>
        </authorList>
    </citation>
    <scope>NUCLEOTIDE SEQUENCE [LARGE SCALE GENOMIC DNA]</scope>
    <source>
        <strain evidence="12 13">VU population</strain>
        <tissue evidence="12">Whole body</tissue>
    </source>
</reference>
<evidence type="ECO:0000256" key="5">
    <source>
        <dbReference type="ARBA" id="ARBA00022989"/>
    </source>
</evidence>
<keyword evidence="6" id="KW-0560">Oxidoreductase</keyword>
<comment type="caution">
    <text evidence="12">The sequence shown here is derived from an EMBL/GenBank/DDBJ whole genome shotgun (WGS) entry which is preliminary data.</text>
</comment>
<dbReference type="GO" id="GO:0005777">
    <property type="term" value="C:peroxisome"/>
    <property type="evidence" value="ECO:0007669"/>
    <property type="project" value="UniProtKB-SubCell"/>
</dbReference>
<evidence type="ECO:0000256" key="7">
    <source>
        <dbReference type="ARBA" id="ARBA00023136"/>
    </source>
</evidence>
<dbReference type="Proteomes" id="UP000198287">
    <property type="component" value="Unassembled WGS sequence"/>
</dbReference>
<dbReference type="GO" id="GO:0071949">
    <property type="term" value="F:FAD binding"/>
    <property type="evidence" value="ECO:0007669"/>
    <property type="project" value="InterPro"/>
</dbReference>
<dbReference type="GO" id="GO:0000246">
    <property type="term" value="F:Delta24(24-1) sterol reductase activity"/>
    <property type="evidence" value="ECO:0007669"/>
    <property type="project" value="TreeGrafter"/>
</dbReference>
<dbReference type="GO" id="GO:0008202">
    <property type="term" value="P:steroid metabolic process"/>
    <property type="evidence" value="ECO:0007669"/>
    <property type="project" value="TreeGrafter"/>
</dbReference>
<keyword evidence="8" id="KW-0576">Peroxisome</keyword>
<name>A0A226D2Q2_FOLCA</name>
<dbReference type="InterPro" id="IPR016169">
    <property type="entry name" value="FAD-bd_PCMH_sub2"/>
</dbReference>
<evidence type="ECO:0000313" key="12">
    <source>
        <dbReference type="EMBL" id="OXA39433.1"/>
    </source>
</evidence>
<dbReference type="EC" id="1.3.1.72" evidence="3"/>
<sequence length="671" mass="75279">MARPTFLEAIILHICRYYGTAFCILGRALALLILKVVDFICSNLCCKVVNSPEAHAKKVDHVKKQILDWNKNGRTKLCTARPGWKSMSLRIPAYKKTMTGIDLSSLDEVVKIDENSMTLTVEPLVKMGPLTKILDAKGWTIPVVPELDFLTVGGLICGAGVETSSHKYGLFHNTCISYEVVLASGEVVNASKDENSDLFYAIPGSYGTLGFLTAATIRIFKAEKLLKTNNQFDIVYPVWLCPAKGFNEPGFFKFEGNPMYMDIGIYGQSGKPDEYETDKSNKALEQFCLQNKCMARPRFFEAVILHICRYYVTPFLVIGRAVTLPILNILESISANLCCRVVNSPEVHAKKVDHVKKQILDWNANGRRTKLCTARSGWKSMSLRIPTYKATMTGIDLDSLDEVGWTIPVVPELDFLTVGGLICGAGLETSSHKYGLFHNTCISYEVVLASGEAVNANKDENSDLFYAIPGSYGTIGFLTSATIRIFKAEKYVKLSCIPVNSLAEATERITEESLKSPGPDFVEGIMYSLDKGVIMVGSLSSKAEPGKINSVTRWYKKSFYKHVETFLSSSQLAPKVEYIPLRDYYHRHTYCIFWIGPQYIPYVNNALFRLIFGWTGPGDNYTYKIMPPYFRRLFEINMVVQDLVVPIDKTKMALQYFHDTVEVCKWGIMHS</sequence>
<gene>
    <name evidence="12" type="ORF">Fcan01_25629</name>
</gene>
<dbReference type="InterPro" id="IPR036318">
    <property type="entry name" value="FAD-bd_PCMH-like_sf"/>
</dbReference>
<comment type="catalytic activity">
    <reaction evidence="10">
        <text>5alpha-cholest-8-en-3beta-ol + NADP(+) = zymosterol + NADPH + H(+)</text>
        <dbReference type="Rhea" id="RHEA:36399"/>
        <dbReference type="ChEBI" id="CHEBI:15378"/>
        <dbReference type="ChEBI" id="CHEBI:16608"/>
        <dbReference type="ChEBI" id="CHEBI:18252"/>
        <dbReference type="ChEBI" id="CHEBI:57783"/>
        <dbReference type="ChEBI" id="CHEBI:58349"/>
        <dbReference type="EC" id="1.3.1.72"/>
    </reaction>
    <physiologicalReaction direction="right-to-left" evidence="10">
        <dbReference type="Rhea" id="RHEA:36401"/>
    </physiologicalReaction>
</comment>
<dbReference type="SUPFAM" id="SSF56176">
    <property type="entry name" value="FAD-binding/transporter-associated domain-like"/>
    <property type="match status" value="2"/>
</dbReference>
<dbReference type="EMBL" id="LNIX01000038">
    <property type="protein sequence ID" value="OXA39433.1"/>
    <property type="molecule type" value="Genomic_DNA"/>
</dbReference>
<keyword evidence="4" id="KW-0812">Transmembrane</keyword>
<dbReference type="AlphaFoldDB" id="A0A226D2Q2"/>
<evidence type="ECO:0000259" key="11">
    <source>
        <dbReference type="PROSITE" id="PS51387"/>
    </source>
</evidence>
<evidence type="ECO:0000256" key="2">
    <source>
        <dbReference type="ARBA" id="ARBA00004275"/>
    </source>
</evidence>
<evidence type="ECO:0000256" key="6">
    <source>
        <dbReference type="ARBA" id="ARBA00023002"/>
    </source>
</evidence>
<evidence type="ECO:0000256" key="4">
    <source>
        <dbReference type="ARBA" id="ARBA00022692"/>
    </source>
</evidence>
<proteinExistence type="predicted"/>
<dbReference type="PANTHER" id="PTHR10801:SF0">
    <property type="entry name" value="DELTA(24)-STEROL REDUCTASE"/>
    <property type="match status" value="1"/>
</dbReference>
<evidence type="ECO:0000256" key="3">
    <source>
        <dbReference type="ARBA" id="ARBA00012405"/>
    </source>
</evidence>
<evidence type="ECO:0000256" key="10">
    <source>
        <dbReference type="ARBA" id="ARBA00052927"/>
    </source>
</evidence>
<dbReference type="PANTHER" id="PTHR10801">
    <property type="entry name" value="24-DEHYDROCHOLESTEROL REDUCTASE"/>
    <property type="match status" value="1"/>
</dbReference>
<keyword evidence="5" id="KW-1133">Transmembrane helix</keyword>
<dbReference type="GO" id="GO:0050614">
    <property type="term" value="F:Delta24-sterol reductase activity"/>
    <property type="evidence" value="ECO:0007669"/>
    <property type="project" value="UniProtKB-EC"/>
</dbReference>
<evidence type="ECO:0000256" key="9">
    <source>
        <dbReference type="ARBA" id="ARBA00051033"/>
    </source>
</evidence>
<evidence type="ECO:0000256" key="8">
    <source>
        <dbReference type="ARBA" id="ARBA00023140"/>
    </source>
</evidence>
<keyword evidence="7" id="KW-0472">Membrane</keyword>
<dbReference type="PROSITE" id="PS51387">
    <property type="entry name" value="FAD_PCMH"/>
    <property type="match status" value="1"/>
</dbReference>
<dbReference type="STRING" id="158441.A0A226D2Q2"/>
<dbReference type="InterPro" id="IPR016166">
    <property type="entry name" value="FAD-bd_PCMH"/>
</dbReference>
<protein>
    <recommendedName>
        <fullName evidence="3">Delta(24)-sterol reductase</fullName>
        <ecNumber evidence="3">1.3.1.72</ecNumber>
    </recommendedName>
</protein>
<keyword evidence="13" id="KW-1185">Reference proteome</keyword>
<evidence type="ECO:0000256" key="1">
    <source>
        <dbReference type="ARBA" id="ARBA00004167"/>
    </source>
</evidence>
<evidence type="ECO:0000313" key="13">
    <source>
        <dbReference type="Proteomes" id="UP000198287"/>
    </source>
</evidence>
<comment type="catalytic activity">
    <reaction evidence="9">
        <text>lanosterol + NADPH + H(+) = 24,25-dihydrolanosterol + NADP(+)</text>
        <dbReference type="Rhea" id="RHEA:33919"/>
        <dbReference type="ChEBI" id="CHEBI:15378"/>
        <dbReference type="ChEBI" id="CHEBI:16521"/>
        <dbReference type="ChEBI" id="CHEBI:28113"/>
        <dbReference type="ChEBI" id="CHEBI:57783"/>
        <dbReference type="ChEBI" id="CHEBI:58349"/>
    </reaction>
    <physiologicalReaction direction="left-to-right" evidence="9">
        <dbReference type="Rhea" id="RHEA:33920"/>
    </physiologicalReaction>
</comment>
<dbReference type="GO" id="GO:0016020">
    <property type="term" value="C:membrane"/>
    <property type="evidence" value="ECO:0007669"/>
    <property type="project" value="UniProtKB-SubCell"/>
</dbReference>
<dbReference type="Pfam" id="PF01565">
    <property type="entry name" value="FAD_binding_4"/>
    <property type="match status" value="2"/>
</dbReference>
<accession>A0A226D2Q2</accession>
<feature type="domain" description="FAD-binding PCMH-type" evidence="11">
    <location>
        <begin position="41"/>
        <end position="222"/>
    </location>
</feature>
<dbReference type="InterPro" id="IPR006094">
    <property type="entry name" value="Oxid_FAD_bind_N"/>
</dbReference>